<comment type="catalytic activity">
    <reaction evidence="1 9">
        <text>a 4-O-methyl-thymidine in DNA + L-cysteinyl-[protein] = a thymidine in DNA + S-methyl-L-cysteinyl-[protein]</text>
        <dbReference type="Rhea" id="RHEA:53428"/>
        <dbReference type="Rhea" id="RHEA-COMP:10131"/>
        <dbReference type="Rhea" id="RHEA-COMP:10132"/>
        <dbReference type="Rhea" id="RHEA-COMP:13555"/>
        <dbReference type="Rhea" id="RHEA-COMP:13556"/>
        <dbReference type="ChEBI" id="CHEBI:29950"/>
        <dbReference type="ChEBI" id="CHEBI:82612"/>
        <dbReference type="ChEBI" id="CHEBI:137386"/>
        <dbReference type="ChEBI" id="CHEBI:137387"/>
        <dbReference type="EC" id="2.1.1.63"/>
    </reaction>
</comment>
<evidence type="ECO:0000256" key="3">
    <source>
        <dbReference type="ARBA" id="ARBA00022490"/>
    </source>
</evidence>
<dbReference type="Gene3D" id="1.10.10.10">
    <property type="entry name" value="Winged helix-like DNA-binding domain superfamily/Winged helix DNA-binding domain"/>
    <property type="match status" value="1"/>
</dbReference>
<evidence type="ECO:0000256" key="4">
    <source>
        <dbReference type="ARBA" id="ARBA00022603"/>
    </source>
</evidence>
<evidence type="ECO:0000256" key="7">
    <source>
        <dbReference type="ARBA" id="ARBA00023204"/>
    </source>
</evidence>
<dbReference type="Proteomes" id="UP000315343">
    <property type="component" value="Unassembled WGS sequence"/>
</dbReference>
<dbReference type="SUPFAM" id="SSF53155">
    <property type="entry name" value="Methylated DNA-protein cysteine methyltransferase domain"/>
    <property type="match status" value="1"/>
</dbReference>
<feature type="domain" description="Methylguanine DNA methyltransferase ribonuclease-like" evidence="11">
    <location>
        <begin position="7"/>
        <end position="66"/>
    </location>
</feature>
<evidence type="ECO:0000256" key="5">
    <source>
        <dbReference type="ARBA" id="ARBA00022679"/>
    </source>
</evidence>
<dbReference type="PROSITE" id="PS00374">
    <property type="entry name" value="MGMT"/>
    <property type="match status" value="1"/>
</dbReference>
<dbReference type="RefSeq" id="WP_145084410.1">
    <property type="nucleotide sequence ID" value="NZ_VLKH01000007.1"/>
</dbReference>
<sequence length="154" mass="16949">MKNVFVFQTKIGLVAIEDNGTEITDVNVISENHSIEVNETSLLKNAALQLNEYLEGKRNSFDLPLNPNGTEFQKKVWAALCDIPYGETRSYKQIAEYIGNPKACRAVGMANNKNPIMIFIPCHRVVGSDGSLTGYAGGLDMKEKLLSLEKGKAI</sequence>
<dbReference type="HAMAP" id="MF_00772">
    <property type="entry name" value="OGT"/>
    <property type="match status" value="1"/>
</dbReference>
<dbReference type="GO" id="GO:0005737">
    <property type="term" value="C:cytoplasm"/>
    <property type="evidence" value="ECO:0007669"/>
    <property type="project" value="UniProtKB-SubCell"/>
</dbReference>
<evidence type="ECO:0000313" key="13">
    <source>
        <dbReference type="Proteomes" id="UP000315343"/>
    </source>
</evidence>
<keyword evidence="3 9" id="KW-0963">Cytoplasm</keyword>
<accession>A0A562J7C3</accession>
<dbReference type="OrthoDB" id="9802228at2"/>
<keyword evidence="7 9" id="KW-0234">DNA repair</keyword>
<evidence type="ECO:0000256" key="2">
    <source>
        <dbReference type="ARBA" id="ARBA00008711"/>
    </source>
</evidence>
<organism evidence="12 13">
    <name type="scientific">Sedimentibacter saalensis</name>
    <dbReference type="NCBI Taxonomy" id="130788"/>
    <lineage>
        <taxon>Bacteria</taxon>
        <taxon>Bacillati</taxon>
        <taxon>Bacillota</taxon>
        <taxon>Tissierellia</taxon>
        <taxon>Sedimentibacter</taxon>
    </lineage>
</organism>
<evidence type="ECO:0000313" key="12">
    <source>
        <dbReference type="EMBL" id="TWH79089.1"/>
    </source>
</evidence>
<proteinExistence type="inferred from homology"/>
<dbReference type="AlphaFoldDB" id="A0A562J7C3"/>
<evidence type="ECO:0000256" key="9">
    <source>
        <dbReference type="HAMAP-Rule" id="MF_00772"/>
    </source>
</evidence>
<dbReference type="CDD" id="cd06445">
    <property type="entry name" value="ATase"/>
    <property type="match status" value="1"/>
</dbReference>
<evidence type="ECO:0000256" key="6">
    <source>
        <dbReference type="ARBA" id="ARBA00022763"/>
    </source>
</evidence>
<keyword evidence="5 9" id="KW-0808">Transferase</keyword>
<comment type="miscellaneous">
    <text evidence="9">This enzyme catalyzes only one turnover and therefore is not strictly catalytic. According to one definition, an enzyme is a biocatalyst that acts repeatedly and over many reaction cycles.</text>
</comment>
<dbReference type="PANTHER" id="PTHR10815">
    <property type="entry name" value="METHYLATED-DNA--PROTEIN-CYSTEINE METHYLTRANSFERASE"/>
    <property type="match status" value="1"/>
</dbReference>
<dbReference type="Pfam" id="PF01035">
    <property type="entry name" value="DNA_binding_1"/>
    <property type="match status" value="1"/>
</dbReference>
<dbReference type="GO" id="GO:0003908">
    <property type="term" value="F:methylated-DNA-[protein]-cysteine S-methyltransferase activity"/>
    <property type="evidence" value="ECO:0007669"/>
    <property type="project" value="UniProtKB-UniRule"/>
</dbReference>
<dbReference type="SUPFAM" id="SSF46767">
    <property type="entry name" value="Methylated DNA-protein cysteine methyltransferase, C-terminal domain"/>
    <property type="match status" value="1"/>
</dbReference>
<dbReference type="GO" id="GO:0032259">
    <property type="term" value="P:methylation"/>
    <property type="evidence" value="ECO:0007669"/>
    <property type="project" value="UniProtKB-KW"/>
</dbReference>
<dbReference type="PANTHER" id="PTHR10815:SF5">
    <property type="entry name" value="METHYLATED-DNA--PROTEIN-CYSTEINE METHYLTRANSFERASE"/>
    <property type="match status" value="1"/>
</dbReference>
<keyword evidence="13" id="KW-1185">Reference proteome</keyword>
<dbReference type="NCBIfam" id="TIGR00589">
    <property type="entry name" value="ogt"/>
    <property type="match status" value="1"/>
</dbReference>
<dbReference type="InterPro" id="IPR036217">
    <property type="entry name" value="MethylDNA_cys_MeTrfase_DNAb"/>
</dbReference>
<dbReference type="FunFam" id="1.10.10.10:FF:000214">
    <property type="entry name" value="Methylated-DNA--protein-cysteine methyltransferase"/>
    <property type="match status" value="1"/>
</dbReference>
<comment type="subcellular location">
    <subcellularLocation>
        <location evidence="9">Cytoplasm</location>
    </subcellularLocation>
</comment>
<comment type="caution">
    <text evidence="12">The sequence shown here is derived from an EMBL/GenBank/DDBJ whole genome shotgun (WGS) entry which is preliminary data.</text>
</comment>
<evidence type="ECO:0000259" key="11">
    <source>
        <dbReference type="Pfam" id="PF02870"/>
    </source>
</evidence>
<dbReference type="EC" id="2.1.1.63" evidence="9"/>
<dbReference type="InterPro" id="IPR008332">
    <property type="entry name" value="MethylG_MeTrfase_N"/>
</dbReference>
<dbReference type="Gene3D" id="3.30.160.70">
    <property type="entry name" value="Methylated DNA-protein cysteine methyltransferase domain"/>
    <property type="match status" value="1"/>
</dbReference>
<dbReference type="InterPro" id="IPR014048">
    <property type="entry name" value="MethylDNA_cys_MeTrfase_DNA-bd"/>
</dbReference>
<gene>
    <name evidence="12" type="ORF">LY60_02618</name>
</gene>
<feature type="active site" description="Nucleophile; methyl group acceptor" evidence="9">
    <location>
        <position position="122"/>
    </location>
</feature>
<evidence type="ECO:0000256" key="8">
    <source>
        <dbReference type="ARBA" id="ARBA00049348"/>
    </source>
</evidence>
<keyword evidence="6 9" id="KW-0227">DNA damage</keyword>
<protein>
    <recommendedName>
        <fullName evidence="9">Methylated-DNA--protein-cysteine methyltransferase</fullName>
        <ecNumber evidence="9">2.1.1.63</ecNumber>
    </recommendedName>
    <alternativeName>
        <fullName evidence="9">6-O-methylguanine-DNA methyltransferase</fullName>
        <shortName evidence="9">MGMT</shortName>
    </alternativeName>
    <alternativeName>
        <fullName evidence="9">O-6-methylguanine-DNA-alkyltransferase</fullName>
    </alternativeName>
</protein>
<dbReference type="EMBL" id="VLKH01000007">
    <property type="protein sequence ID" value="TWH79089.1"/>
    <property type="molecule type" value="Genomic_DNA"/>
</dbReference>
<dbReference type="InterPro" id="IPR023546">
    <property type="entry name" value="MGMT"/>
</dbReference>
<evidence type="ECO:0000259" key="10">
    <source>
        <dbReference type="Pfam" id="PF01035"/>
    </source>
</evidence>
<dbReference type="Pfam" id="PF02870">
    <property type="entry name" value="Methyltransf_1N"/>
    <property type="match status" value="1"/>
</dbReference>
<dbReference type="InterPro" id="IPR001497">
    <property type="entry name" value="MethylDNA_cys_MeTrfase_AS"/>
</dbReference>
<dbReference type="GO" id="GO:0006307">
    <property type="term" value="P:DNA alkylation repair"/>
    <property type="evidence" value="ECO:0007669"/>
    <property type="project" value="UniProtKB-UniRule"/>
</dbReference>
<feature type="domain" description="Methylated-DNA-[protein]-cysteine S-methyltransferase DNA binding" evidence="10">
    <location>
        <begin position="71"/>
        <end position="150"/>
    </location>
</feature>
<dbReference type="InterPro" id="IPR036631">
    <property type="entry name" value="MGMT_N_sf"/>
</dbReference>
<comment type="function">
    <text evidence="9">Involved in the cellular defense against the biological effects of O6-methylguanine (O6-MeG) and O4-methylthymine (O4-MeT) in DNA. Repairs the methylated nucleobase in DNA by stoichiometrically transferring the methyl group to a cysteine residue in the enzyme. This is a suicide reaction: the enzyme is irreversibly inactivated.</text>
</comment>
<reference evidence="12 13" key="1">
    <citation type="submission" date="2019-07" db="EMBL/GenBank/DDBJ databases">
        <title>Genomic Encyclopedia of Type Strains, Phase I: the one thousand microbial genomes (KMG-I) project.</title>
        <authorList>
            <person name="Kyrpides N."/>
        </authorList>
    </citation>
    <scope>NUCLEOTIDE SEQUENCE [LARGE SCALE GENOMIC DNA]</scope>
    <source>
        <strain evidence="12 13">DSM 13558</strain>
    </source>
</reference>
<evidence type="ECO:0000256" key="1">
    <source>
        <dbReference type="ARBA" id="ARBA00001286"/>
    </source>
</evidence>
<dbReference type="InterPro" id="IPR036388">
    <property type="entry name" value="WH-like_DNA-bd_sf"/>
</dbReference>
<keyword evidence="4 9" id="KW-0489">Methyltransferase</keyword>
<comment type="catalytic activity">
    <reaction evidence="8 9">
        <text>a 6-O-methyl-2'-deoxyguanosine in DNA + L-cysteinyl-[protein] = S-methyl-L-cysteinyl-[protein] + a 2'-deoxyguanosine in DNA</text>
        <dbReference type="Rhea" id="RHEA:24000"/>
        <dbReference type="Rhea" id="RHEA-COMP:10131"/>
        <dbReference type="Rhea" id="RHEA-COMP:10132"/>
        <dbReference type="Rhea" id="RHEA-COMP:11367"/>
        <dbReference type="Rhea" id="RHEA-COMP:11368"/>
        <dbReference type="ChEBI" id="CHEBI:29950"/>
        <dbReference type="ChEBI" id="CHEBI:82612"/>
        <dbReference type="ChEBI" id="CHEBI:85445"/>
        <dbReference type="ChEBI" id="CHEBI:85448"/>
        <dbReference type="EC" id="2.1.1.63"/>
    </reaction>
</comment>
<name>A0A562J7C3_9FIRM</name>
<comment type="similarity">
    <text evidence="2 9">Belongs to the MGMT family.</text>
</comment>